<evidence type="ECO:0000313" key="5">
    <source>
        <dbReference type="Proteomes" id="UP001415857"/>
    </source>
</evidence>
<feature type="region of interest" description="Disordered" evidence="2">
    <location>
        <begin position="255"/>
        <end position="275"/>
    </location>
</feature>
<comment type="caution">
    <text evidence="4">The sequence shown here is derived from an EMBL/GenBank/DDBJ whole genome shotgun (WGS) entry which is preliminary data.</text>
</comment>
<protein>
    <recommendedName>
        <fullName evidence="3">CCHC-type domain-containing protein</fullName>
    </recommendedName>
</protein>
<dbReference type="InterPro" id="IPR025558">
    <property type="entry name" value="DUF4283"/>
</dbReference>
<dbReference type="Pfam" id="PF14111">
    <property type="entry name" value="DUF4283"/>
    <property type="match status" value="1"/>
</dbReference>
<dbReference type="SMART" id="SM00343">
    <property type="entry name" value="ZnF_C2HC"/>
    <property type="match status" value="1"/>
</dbReference>
<feature type="domain" description="CCHC-type" evidence="3">
    <location>
        <begin position="214"/>
        <end position="229"/>
    </location>
</feature>
<dbReference type="InterPro" id="IPR036875">
    <property type="entry name" value="Znf_CCHC_sf"/>
</dbReference>
<evidence type="ECO:0000256" key="1">
    <source>
        <dbReference type="PROSITE-ProRule" id="PRU00047"/>
    </source>
</evidence>
<feature type="compositionally biased region" description="Basic and acidic residues" evidence="2">
    <location>
        <begin position="1"/>
        <end position="14"/>
    </location>
</feature>
<evidence type="ECO:0000259" key="3">
    <source>
        <dbReference type="PROSITE" id="PS50158"/>
    </source>
</evidence>
<accession>A0AAP0RRU7</accession>
<dbReference type="PROSITE" id="PS50158">
    <property type="entry name" value="ZF_CCHC"/>
    <property type="match status" value="1"/>
</dbReference>
<keyword evidence="5" id="KW-1185">Reference proteome</keyword>
<dbReference type="Proteomes" id="UP001415857">
    <property type="component" value="Unassembled WGS sequence"/>
</dbReference>
<evidence type="ECO:0000256" key="2">
    <source>
        <dbReference type="SAM" id="MobiDB-lite"/>
    </source>
</evidence>
<dbReference type="PANTHER" id="PTHR31286">
    <property type="entry name" value="GLYCINE-RICH CELL WALL STRUCTURAL PROTEIN 1.8-LIKE"/>
    <property type="match status" value="1"/>
</dbReference>
<dbReference type="EMBL" id="JBBPBK010000006">
    <property type="protein sequence ID" value="KAK9283416.1"/>
    <property type="molecule type" value="Genomic_DNA"/>
</dbReference>
<dbReference type="SUPFAM" id="SSF57756">
    <property type="entry name" value="Retrovirus zinc finger-like domains"/>
    <property type="match status" value="1"/>
</dbReference>
<sequence length="317" mass="36001">MREQTNTFHGDHHHNPNNTDDEEVMMLSNNQTLMLSSEDKARLRAPYQFSLIAKVLGKEVGLNYLKNHLHCLWAPAQPLDVKELGHGFSLLNFSKQSEYNWVLGGVPWRIAGHYISLHRWVPNFRPSEATINYAAVWVRLPELPIEYYDGAILSQITSTIGSKLIKLDPVTETKEKVRFARLCIVVDLNRPLLPHINLEGLSQQIEYEGLHVVCFQCRRFGHLQEDCPQHPCAITGIHETPSTLRSWISVDNSSSNSDLWPQGPPRPGQRLLQTPQDLGRQKFIVSSPNVAVGFEQENFPNPSNQPKNPKGKSERPP</sequence>
<dbReference type="GO" id="GO:0003676">
    <property type="term" value="F:nucleic acid binding"/>
    <property type="evidence" value="ECO:0007669"/>
    <property type="project" value="InterPro"/>
</dbReference>
<reference evidence="4 5" key="1">
    <citation type="journal article" date="2024" name="Plant J.">
        <title>Genome sequences and population genomics reveal climatic adaptation and genomic divergence between two closely related sweetgum species.</title>
        <authorList>
            <person name="Xu W.Q."/>
            <person name="Ren C.Q."/>
            <person name="Zhang X.Y."/>
            <person name="Comes H.P."/>
            <person name="Liu X.H."/>
            <person name="Li Y.G."/>
            <person name="Kettle C.J."/>
            <person name="Jalonen R."/>
            <person name="Gaisberger H."/>
            <person name="Ma Y.Z."/>
            <person name="Qiu Y.X."/>
        </authorList>
    </citation>
    <scope>NUCLEOTIDE SEQUENCE [LARGE SCALE GENOMIC DNA]</scope>
    <source>
        <strain evidence="4">Hangzhou</strain>
    </source>
</reference>
<gene>
    <name evidence="4" type="ORF">L1049_011658</name>
</gene>
<keyword evidence="1" id="KW-0479">Metal-binding</keyword>
<proteinExistence type="predicted"/>
<name>A0AAP0RRU7_LIQFO</name>
<organism evidence="4 5">
    <name type="scientific">Liquidambar formosana</name>
    <name type="common">Formosan gum</name>
    <dbReference type="NCBI Taxonomy" id="63359"/>
    <lineage>
        <taxon>Eukaryota</taxon>
        <taxon>Viridiplantae</taxon>
        <taxon>Streptophyta</taxon>
        <taxon>Embryophyta</taxon>
        <taxon>Tracheophyta</taxon>
        <taxon>Spermatophyta</taxon>
        <taxon>Magnoliopsida</taxon>
        <taxon>eudicotyledons</taxon>
        <taxon>Gunneridae</taxon>
        <taxon>Pentapetalae</taxon>
        <taxon>Saxifragales</taxon>
        <taxon>Altingiaceae</taxon>
        <taxon>Liquidambar</taxon>
    </lineage>
</organism>
<dbReference type="PANTHER" id="PTHR31286:SF99">
    <property type="entry name" value="DUF4283 DOMAIN-CONTAINING PROTEIN"/>
    <property type="match status" value="1"/>
</dbReference>
<dbReference type="GO" id="GO:0008270">
    <property type="term" value="F:zinc ion binding"/>
    <property type="evidence" value="ECO:0007669"/>
    <property type="project" value="UniProtKB-KW"/>
</dbReference>
<feature type="region of interest" description="Disordered" evidence="2">
    <location>
        <begin position="294"/>
        <end position="317"/>
    </location>
</feature>
<feature type="compositionally biased region" description="Polar residues" evidence="2">
    <location>
        <begin position="298"/>
        <end position="307"/>
    </location>
</feature>
<dbReference type="InterPro" id="IPR001878">
    <property type="entry name" value="Znf_CCHC"/>
</dbReference>
<dbReference type="AlphaFoldDB" id="A0AAP0RRU7"/>
<keyword evidence="1" id="KW-0862">Zinc</keyword>
<evidence type="ECO:0000313" key="4">
    <source>
        <dbReference type="EMBL" id="KAK9283416.1"/>
    </source>
</evidence>
<feature type="region of interest" description="Disordered" evidence="2">
    <location>
        <begin position="1"/>
        <end position="22"/>
    </location>
</feature>
<dbReference type="InterPro" id="IPR040256">
    <property type="entry name" value="At4g02000-like"/>
</dbReference>
<keyword evidence="1" id="KW-0863">Zinc-finger</keyword>